<dbReference type="AlphaFoldDB" id="A0A7T2W0I6"/>
<sequence length="88" mass="10069">MDIEFDPAKNQANIDKHGVSLEMAGHIEWSNVLCMPDARRDYGEVREIGFTVIGQRLYVVVFVQRGQTMRIVSLRKANSREVKAYEAI</sequence>
<protein>
    <submittedName>
        <fullName evidence="1">BrnT family toxin</fullName>
    </submittedName>
</protein>
<dbReference type="InterPro" id="IPR007460">
    <property type="entry name" value="BrnT_toxin"/>
</dbReference>
<reference evidence="1 2" key="1">
    <citation type="submission" date="2020-12" db="EMBL/GenBank/DDBJ databases">
        <title>FDA dAtabase for Regulatory Grade micrObial Sequences (FDA-ARGOS): Supporting development and validation of Infectious Disease Dx tests.</title>
        <authorList>
            <person name="Sproer C."/>
            <person name="Gronow S."/>
            <person name="Severitt S."/>
            <person name="Schroder I."/>
            <person name="Tallon L."/>
            <person name="Sadzewicz L."/>
            <person name="Zhao X."/>
            <person name="Boylan J."/>
            <person name="Ott S."/>
            <person name="Bowen H."/>
            <person name="Vavikolanu K."/>
            <person name="Mehta A."/>
            <person name="Aluvathingal J."/>
            <person name="Nadendla S."/>
            <person name="Lowell S."/>
            <person name="Myers T."/>
            <person name="Yan Y."/>
            <person name="Sichtig H."/>
        </authorList>
    </citation>
    <scope>NUCLEOTIDE SEQUENCE [LARGE SCALE GENOMIC DNA]</scope>
    <source>
        <strain evidence="1 2">FDAARGOS_909</strain>
    </source>
</reference>
<dbReference type="Pfam" id="PF04365">
    <property type="entry name" value="BrnT_toxin"/>
    <property type="match status" value="1"/>
</dbReference>
<evidence type="ECO:0000313" key="2">
    <source>
        <dbReference type="Proteomes" id="UP000594778"/>
    </source>
</evidence>
<dbReference type="Gene3D" id="3.10.450.530">
    <property type="entry name" value="Ribonuclease toxin, BrnT, of type II toxin-antitoxin system"/>
    <property type="match status" value="1"/>
</dbReference>
<proteinExistence type="predicted"/>
<dbReference type="Proteomes" id="UP000594778">
    <property type="component" value="Chromosome"/>
</dbReference>
<dbReference type="EMBL" id="CP065668">
    <property type="protein sequence ID" value="QPS10301.1"/>
    <property type="molecule type" value="Genomic_DNA"/>
</dbReference>
<dbReference type="RefSeq" id="WP_034368507.1">
    <property type="nucleotide sequence ID" value="NZ_CP065668.1"/>
</dbReference>
<dbReference type="InterPro" id="IPR038573">
    <property type="entry name" value="BrnT_sf"/>
</dbReference>
<gene>
    <name evidence="1" type="ORF">I6G66_10015</name>
</gene>
<evidence type="ECO:0000313" key="1">
    <source>
        <dbReference type="EMBL" id="QPS10301.1"/>
    </source>
</evidence>
<name>A0A7T2W0I6_DELAC</name>
<accession>A0A7T2W0I6</accession>
<organism evidence="1 2">
    <name type="scientific">Delftia acidovorans</name>
    <name type="common">Pseudomonas acidovorans</name>
    <name type="synonym">Comamonas acidovorans</name>
    <dbReference type="NCBI Taxonomy" id="80866"/>
    <lineage>
        <taxon>Bacteria</taxon>
        <taxon>Pseudomonadati</taxon>
        <taxon>Pseudomonadota</taxon>
        <taxon>Betaproteobacteria</taxon>
        <taxon>Burkholderiales</taxon>
        <taxon>Comamonadaceae</taxon>
        <taxon>Delftia</taxon>
    </lineage>
</organism>